<dbReference type="AlphaFoldDB" id="A0A1S3YB09"/>
<dbReference type="OrthoDB" id="1295633at2759"/>
<dbReference type="RefSeq" id="XP_016449182.1">
    <property type="nucleotide sequence ID" value="XM_016593696.1"/>
</dbReference>
<name>A0A1S3YB09_TOBAC</name>
<protein>
    <recommendedName>
        <fullName evidence="2">Translation transactivator/ inclusion body protein</fullName>
    </recommendedName>
</protein>
<sequence>MLLQTTYQDKDAQTDESQETKHLFAILTTLSLQMDDAELSRSEESKLPKLEGDVGKLQKIHNKVCLYTTAGTNKQVNKKPHTNVNLNNIFDKPITPKRPKETIVTTPQTSTYANSLHKNKKIYNHITQTYIENIYKIQTFLNLNPRATTTTDPTQDYITQKLQGYNRLIAHPKTRANLVKPCYNYGLLSTVYTYDGEEISGIPELYKAFITFKRITKGNLFFIKFYTAPAEILYDEIKPIIQVVKIGLTRDMIIPEEIEQQPEIPKIEIPGFYANKRIIGIATIIQELANNYLQENAIWSYYSRDQLMIYANSRELRQGDMDEVQKWISSLLKPEIQPTTRALKKGFISNELLTRYCKLVGHKYPDHICSKCNGEDNHVPEVQLE</sequence>
<dbReference type="PaxDb" id="4097-A0A1S3YB09"/>
<organism evidence="1">
    <name type="scientific">Nicotiana tabacum</name>
    <name type="common">Common tobacco</name>
    <dbReference type="NCBI Taxonomy" id="4097"/>
    <lineage>
        <taxon>Eukaryota</taxon>
        <taxon>Viridiplantae</taxon>
        <taxon>Streptophyta</taxon>
        <taxon>Embryophyta</taxon>
        <taxon>Tracheophyta</taxon>
        <taxon>Spermatophyta</taxon>
        <taxon>Magnoliopsida</taxon>
        <taxon>eudicotyledons</taxon>
        <taxon>Gunneridae</taxon>
        <taxon>Pentapetalae</taxon>
        <taxon>asterids</taxon>
        <taxon>lamiids</taxon>
        <taxon>Solanales</taxon>
        <taxon>Solanaceae</taxon>
        <taxon>Nicotianoideae</taxon>
        <taxon>Nicotianeae</taxon>
        <taxon>Nicotiana</taxon>
    </lineage>
</organism>
<evidence type="ECO:0000313" key="1">
    <source>
        <dbReference type="RefSeq" id="XP_016449182.1"/>
    </source>
</evidence>
<proteinExistence type="predicted"/>
<dbReference type="KEGG" id="nta:107774215"/>
<reference evidence="1" key="1">
    <citation type="submission" date="2025-08" db="UniProtKB">
        <authorList>
            <consortium name="RefSeq"/>
        </authorList>
    </citation>
    <scope>IDENTIFICATION</scope>
</reference>
<evidence type="ECO:0008006" key="2">
    <source>
        <dbReference type="Google" id="ProtNLM"/>
    </source>
</evidence>
<gene>
    <name evidence="1" type="primary">LOC107774215</name>
</gene>
<accession>A0A1S3YB09</accession>